<dbReference type="EC" id="1.3.1.106" evidence="4"/>
<dbReference type="PANTHER" id="PTHR36925">
    <property type="entry name" value="COBALT-PRECORRIN-6A REDUCTASE"/>
    <property type="match status" value="1"/>
</dbReference>
<gene>
    <name evidence="4" type="ORF">NFI88_10600</name>
</gene>
<keyword evidence="5" id="KW-1185">Reference proteome</keyword>
<dbReference type="InterPro" id="IPR003723">
    <property type="entry name" value="Precorrin-6x_reduct"/>
</dbReference>
<dbReference type="Pfam" id="PF02571">
    <property type="entry name" value="CbiJ"/>
    <property type="match status" value="1"/>
</dbReference>
<dbReference type="NCBIfam" id="NF005968">
    <property type="entry name" value="PRK08057.1-2"/>
    <property type="match status" value="1"/>
</dbReference>
<evidence type="ECO:0000256" key="3">
    <source>
        <dbReference type="ARBA" id="ARBA00023002"/>
    </source>
</evidence>
<protein>
    <submittedName>
        <fullName evidence="4">Cobalt-precorrin-6A reductase</fullName>
        <ecNumber evidence="4">1.3.1.106</ecNumber>
    </submittedName>
</protein>
<keyword evidence="2" id="KW-0169">Cobalamin biosynthesis</keyword>
<evidence type="ECO:0000256" key="1">
    <source>
        <dbReference type="ARBA" id="ARBA00004953"/>
    </source>
</evidence>
<sequence length="250" mass="26814">MLILGGTTEANALVSALGAHSGWRPVLSLAGVTRSPRLPAAEVRIGGFGGADGLEGWLREHGMRAVVDATHPFAVRISANARESCRRLALPMLRIERPAWQPIAGDDWHDASDMMAAAALLGDRPRRVLLTVGRKDLLPFRRRGLHRYLVRSVDPPPPELLPEGAAVLAARGPFTLDGERQLLRAEGIEWLVTKNAGGIAVSAKLQAARELGIPVAMVRRPDPPSAGACDLPAVPDWRDALSWLANLSGE</sequence>
<dbReference type="PANTHER" id="PTHR36925:SF1">
    <property type="entry name" value="COBALT-PRECORRIN-6A REDUCTASE"/>
    <property type="match status" value="1"/>
</dbReference>
<organism evidence="4 5">
    <name type="scientific">Rhizosaccharibacter radicis</name>
    <dbReference type="NCBI Taxonomy" id="2782605"/>
    <lineage>
        <taxon>Bacteria</taxon>
        <taxon>Pseudomonadati</taxon>
        <taxon>Pseudomonadota</taxon>
        <taxon>Alphaproteobacteria</taxon>
        <taxon>Acetobacterales</taxon>
        <taxon>Acetobacteraceae</taxon>
        <taxon>Rhizosaccharibacter</taxon>
    </lineage>
</organism>
<dbReference type="PROSITE" id="PS51014">
    <property type="entry name" value="COBK_CBIJ"/>
    <property type="match status" value="1"/>
</dbReference>
<evidence type="ECO:0000313" key="5">
    <source>
        <dbReference type="Proteomes" id="UP001524547"/>
    </source>
</evidence>
<comment type="pathway">
    <text evidence="1">Cofactor biosynthesis; adenosylcobalamin biosynthesis.</text>
</comment>
<evidence type="ECO:0000256" key="2">
    <source>
        <dbReference type="ARBA" id="ARBA00022573"/>
    </source>
</evidence>
<dbReference type="GO" id="GO:0016491">
    <property type="term" value="F:oxidoreductase activity"/>
    <property type="evidence" value="ECO:0007669"/>
    <property type="project" value="UniProtKB-KW"/>
</dbReference>
<dbReference type="EMBL" id="JAMZEJ010000006">
    <property type="protein sequence ID" value="MCQ8241287.1"/>
    <property type="molecule type" value="Genomic_DNA"/>
</dbReference>
<keyword evidence="3 4" id="KW-0560">Oxidoreductase</keyword>
<comment type="caution">
    <text evidence="4">The sequence shown here is derived from an EMBL/GenBank/DDBJ whole genome shotgun (WGS) entry which is preliminary data.</text>
</comment>
<proteinExistence type="predicted"/>
<evidence type="ECO:0000313" key="4">
    <source>
        <dbReference type="EMBL" id="MCQ8241287.1"/>
    </source>
</evidence>
<accession>A0ABT1VZI2</accession>
<reference evidence="4 5" key="1">
    <citation type="submission" date="2022-06" db="EMBL/GenBank/DDBJ databases">
        <title>Rhizosaccharibacter gen. nov. sp. nov. KSS12, endophytic bacteria isolated from sugarcane.</title>
        <authorList>
            <person name="Pitiwittayakul N."/>
        </authorList>
    </citation>
    <scope>NUCLEOTIDE SEQUENCE [LARGE SCALE GENOMIC DNA]</scope>
    <source>
        <strain evidence="4 5">KSS12</strain>
    </source>
</reference>
<name>A0ABT1VZI2_9PROT</name>
<dbReference type="Proteomes" id="UP001524547">
    <property type="component" value="Unassembled WGS sequence"/>
</dbReference>